<keyword evidence="1" id="KW-0732">Signal</keyword>
<reference evidence="2 3" key="1">
    <citation type="submission" date="2006-02" db="EMBL/GenBank/DDBJ databases">
        <authorList>
            <person name="Moran M.A."/>
            <person name="Kjelleberg S."/>
            <person name="Egan S."/>
            <person name="Saunders N."/>
            <person name="Thomas T."/>
            <person name="Ferriera S."/>
            <person name="Johnson J."/>
            <person name="Kravitz S."/>
            <person name="Halpern A."/>
            <person name="Remington K."/>
            <person name="Beeson K."/>
            <person name="Tran B."/>
            <person name="Rogers Y.-H."/>
            <person name="Friedman R."/>
            <person name="Venter J.C."/>
        </authorList>
    </citation>
    <scope>NUCLEOTIDE SEQUENCE [LARGE SCALE GENOMIC DNA]</scope>
    <source>
        <strain evidence="2 3">D2</strain>
    </source>
</reference>
<comment type="caution">
    <text evidence="2">The sequence shown here is derived from an EMBL/GenBank/DDBJ whole genome shotgun (WGS) entry which is preliminary data.</text>
</comment>
<dbReference type="eggNOG" id="ENOG5031J1K">
    <property type="taxonomic scope" value="Bacteria"/>
</dbReference>
<dbReference type="OrthoDB" id="5772064at2"/>
<evidence type="ECO:0000313" key="2">
    <source>
        <dbReference type="EMBL" id="EAR26752.1"/>
    </source>
</evidence>
<dbReference type="Proteomes" id="UP000006201">
    <property type="component" value="Unassembled WGS sequence"/>
</dbReference>
<evidence type="ECO:0008006" key="4">
    <source>
        <dbReference type="Google" id="ProtNLM"/>
    </source>
</evidence>
<dbReference type="EMBL" id="AAOH01000009">
    <property type="protein sequence ID" value="EAR26752.1"/>
    <property type="molecule type" value="Genomic_DNA"/>
</dbReference>
<gene>
    <name evidence="2" type="ORF">PTD2_16446</name>
</gene>
<proteinExistence type="predicted"/>
<evidence type="ECO:0000256" key="1">
    <source>
        <dbReference type="SAM" id="SignalP"/>
    </source>
</evidence>
<name>A4CEM3_9GAMM</name>
<dbReference type="STRING" id="87626.PTD2_16446"/>
<evidence type="ECO:0000313" key="3">
    <source>
        <dbReference type="Proteomes" id="UP000006201"/>
    </source>
</evidence>
<keyword evidence="3" id="KW-1185">Reference proteome</keyword>
<feature type="chain" id="PRO_5002666035" description="Orphan protein" evidence="1">
    <location>
        <begin position="25"/>
        <end position="105"/>
    </location>
</feature>
<dbReference type="AlphaFoldDB" id="A4CEM3"/>
<dbReference type="HOGENOM" id="CLU_173205_0_0_6"/>
<accession>A4CEM3</accession>
<organism evidence="2 3">
    <name type="scientific">Pseudoalteromonas tunicata D2</name>
    <dbReference type="NCBI Taxonomy" id="87626"/>
    <lineage>
        <taxon>Bacteria</taxon>
        <taxon>Pseudomonadati</taxon>
        <taxon>Pseudomonadota</taxon>
        <taxon>Gammaproteobacteria</taxon>
        <taxon>Alteromonadales</taxon>
        <taxon>Pseudoalteromonadaceae</taxon>
        <taxon>Pseudoalteromonas</taxon>
    </lineage>
</organism>
<sequence>MKIKGLKRVTIVSSIVLFSASTFSVFTSTSGQNFGCACPSSYDNVYAYNRAIAQCRLNTDSNKSWFAWLKGDSRSAQFHYLDLLELLSESEQDSSISKTQYIPVK</sequence>
<dbReference type="RefSeq" id="WP_009840533.1">
    <property type="nucleotide sequence ID" value="NZ_CH959302.1"/>
</dbReference>
<protein>
    <recommendedName>
        <fullName evidence="4">Orphan protein</fullName>
    </recommendedName>
</protein>
<feature type="signal peptide" evidence="1">
    <location>
        <begin position="1"/>
        <end position="24"/>
    </location>
</feature>